<keyword evidence="2" id="KW-1185">Reference proteome</keyword>
<protein>
    <submittedName>
        <fullName evidence="1">Uncharacterized protein</fullName>
    </submittedName>
</protein>
<accession>A0ACB9GI26</accession>
<proteinExistence type="predicted"/>
<evidence type="ECO:0000313" key="1">
    <source>
        <dbReference type="EMBL" id="KAI3782651.1"/>
    </source>
</evidence>
<evidence type="ECO:0000313" key="2">
    <source>
        <dbReference type="Proteomes" id="UP001055811"/>
    </source>
</evidence>
<gene>
    <name evidence="1" type="ORF">L2E82_12704</name>
</gene>
<name>A0ACB9GI26_CICIN</name>
<comment type="caution">
    <text evidence="1">The sequence shown here is derived from an EMBL/GenBank/DDBJ whole genome shotgun (WGS) entry which is preliminary data.</text>
</comment>
<dbReference type="Proteomes" id="UP001055811">
    <property type="component" value="Linkage Group LG02"/>
</dbReference>
<reference evidence="1 2" key="2">
    <citation type="journal article" date="2022" name="Mol. Ecol. Resour.">
        <title>The genomes of chicory, endive, great burdock and yacon provide insights into Asteraceae paleo-polyploidization history and plant inulin production.</title>
        <authorList>
            <person name="Fan W."/>
            <person name="Wang S."/>
            <person name="Wang H."/>
            <person name="Wang A."/>
            <person name="Jiang F."/>
            <person name="Liu H."/>
            <person name="Zhao H."/>
            <person name="Xu D."/>
            <person name="Zhang Y."/>
        </authorList>
    </citation>
    <scope>NUCLEOTIDE SEQUENCE [LARGE SCALE GENOMIC DNA]</scope>
    <source>
        <strain evidence="2">cv. Punajuju</strain>
        <tissue evidence="1">Leaves</tissue>
    </source>
</reference>
<dbReference type="EMBL" id="CM042010">
    <property type="protein sequence ID" value="KAI3782651.1"/>
    <property type="molecule type" value="Genomic_DNA"/>
</dbReference>
<reference evidence="2" key="1">
    <citation type="journal article" date="2022" name="Mol. Ecol. Resour.">
        <title>The genomes of chicory, endive, great burdock and yacon provide insights into Asteraceae palaeo-polyploidization history and plant inulin production.</title>
        <authorList>
            <person name="Fan W."/>
            <person name="Wang S."/>
            <person name="Wang H."/>
            <person name="Wang A."/>
            <person name="Jiang F."/>
            <person name="Liu H."/>
            <person name="Zhao H."/>
            <person name="Xu D."/>
            <person name="Zhang Y."/>
        </authorList>
    </citation>
    <scope>NUCLEOTIDE SEQUENCE [LARGE SCALE GENOMIC DNA]</scope>
    <source>
        <strain evidence="2">cv. Punajuju</strain>
    </source>
</reference>
<organism evidence="1 2">
    <name type="scientific">Cichorium intybus</name>
    <name type="common">Chicory</name>
    <dbReference type="NCBI Taxonomy" id="13427"/>
    <lineage>
        <taxon>Eukaryota</taxon>
        <taxon>Viridiplantae</taxon>
        <taxon>Streptophyta</taxon>
        <taxon>Embryophyta</taxon>
        <taxon>Tracheophyta</taxon>
        <taxon>Spermatophyta</taxon>
        <taxon>Magnoliopsida</taxon>
        <taxon>eudicotyledons</taxon>
        <taxon>Gunneridae</taxon>
        <taxon>Pentapetalae</taxon>
        <taxon>asterids</taxon>
        <taxon>campanulids</taxon>
        <taxon>Asterales</taxon>
        <taxon>Asteraceae</taxon>
        <taxon>Cichorioideae</taxon>
        <taxon>Cichorieae</taxon>
        <taxon>Cichoriinae</taxon>
        <taxon>Cichorium</taxon>
    </lineage>
</organism>
<sequence>MPILRAFYAQLNRYVYFSIIRVKSIQDPPLAATFASQRSTTDMLLSLNRQTPSSYLVVDVSVGPSYTLIETIEYNVTPDNKQELGDTLYNVIYLDEQNAFFINKF</sequence>